<proteinExistence type="predicted"/>
<dbReference type="Pfam" id="PF04237">
    <property type="entry name" value="YjbR"/>
    <property type="match status" value="1"/>
</dbReference>
<dbReference type="Proteomes" id="UP000215244">
    <property type="component" value="Chromosome"/>
</dbReference>
<dbReference type="InterPro" id="IPR058532">
    <property type="entry name" value="YjbR/MT2646/Rv2570-like"/>
</dbReference>
<organism evidence="1 2">
    <name type="scientific">Maribacter cobaltidurans</name>
    <dbReference type="NCBI Taxonomy" id="1178778"/>
    <lineage>
        <taxon>Bacteria</taxon>
        <taxon>Pseudomonadati</taxon>
        <taxon>Bacteroidota</taxon>
        <taxon>Flavobacteriia</taxon>
        <taxon>Flavobacteriales</taxon>
        <taxon>Flavobacteriaceae</taxon>
        <taxon>Maribacter</taxon>
    </lineage>
</organism>
<dbReference type="InterPro" id="IPR007351">
    <property type="entry name" value="YjbR"/>
</dbReference>
<dbReference type="PANTHER" id="PTHR35145">
    <property type="entry name" value="CYTOPLASMIC PROTEIN-RELATED"/>
    <property type="match status" value="1"/>
</dbReference>
<name>A0A223V2I6_9FLAO</name>
<dbReference type="AlphaFoldDB" id="A0A223V2I6"/>
<evidence type="ECO:0000313" key="2">
    <source>
        <dbReference type="Proteomes" id="UP000215244"/>
    </source>
</evidence>
<dbReference type="PANTHER" id="PTHR35145:SF1">
    <property type="entry name" value="CYTOPLASMIC PROTEIN"/>
    <property type="match status" value="1"/>
</dbReference>
<sequence length="118" mass="13723">MNIEVFRDYCLSKKGVTEEFPFDEKTLVFKVMGKMFALSGLERTPSQVNLKCDEERSVALREEYDGLIIPGYHMSKAHWNTIFIESLPPKLVLELIDHSYDLIVSKFTKKLRSEYDAI</sequence>
<dbReference type="KEGG" id="marb:CJ263_05110"/>
<dbReference type="SUPFAM" id="SSF142906">
    <property type="entry name" value="YjbR-like"/>
    <property type="match status" value="1"/>
</dbReference>
<dbReference type="RefSeq" id="WP_094996267.1">
    <property type="nucleotide sequence ID" value="NZ_BMJL01000001.1"/>
</dbReference>
<dbReference type="InterPro" id="IPR038056">
    <property type="entry name" value="YjbR-like_sf"/>
</dbReference>
<dbReference type="OrthoDB" id="9789813at2"/>
<accession>A0A223V2I6</accession>
<reference evidence="1 2" key="1">
    <citation type="submission" date="2017-08" db="EMBL/GenBank/DDBJ databases">
        <title>The complete genome sequence of Maribacter sp. B1, isolated from deep-sea sediment.</title>
        <authorList>
            <person name="Wu Y.-H."/>
            <person name="Cheng H."/>
            <person name="Xu X.-W."/>
        </authorList>
    </citation>
    <scope>NUCLEOTIDE SEQUENCE [LARGE SCALE GENOMIC DNA]</scope>
    <source>
        <strain evidence="1 2">B1</strain>
    </source>
</reference>
<protein>
    <submittedName>
        <fullName evidence="1">MmcQ-like protein</fullName>
    </submittedName>
</protein>
<evidence type="ECO:0000313" key="1">
    <source>
        <dbReference type="EMBL" id="ASV29643.1"/>
    </source>
</evidence>
<gene>
    <name evidence="1" type="ORF">CJ263_05110</name>
</gene>
<keyword evidence="2" id="KW-1185">Reference proteome</keyword>
<dbReference type="EMBL" id="CP022957">
    <property type="protein sequence ID" value="ASV29643.1"/>
    <property type="molecule type" value="Genomic_DNA"/>
</dbReference>
<dbReference type="Gene3D" id="3.90.1150.30">
    <property type="match status" value="1"/>
</dbReference>